<sequence length="140" mass="16307">MKRDSIGKLISYINRLNQKNLARSFKEYDIGSGGHHSYLKAILQRPGVNQDQLTTDLKFDKATTARSVRQLEEAGYIERRTDPNDRRAYLLYPTERAKAFEPMLHEILQDANAQLTRSLSAEEKEQLWQLLNKIYHSNNE</sequence>
<dbReference type="SMART" id="SM00347">
    <property type="entry name" value="HTH_MARR"/>
    <property type="match status" value="1"/>
</dbReference>
<keyword evidence="2" id="KW-0238">DNA-binding</keyword>
<dbReference type="PROSITE" id="PS01117">
    <property type="entry name" value="HTH_MARR_1"/>
    <property type="match status" value="1"/>
</dbReference>
<dbReference type="PANTHER" id="PTHR42756">
    <property type="entry name" value="TRANSCRIPTIONAL REGULATOR, MARR"/>
    <property type="match status" value="1"/>
</dbReference>
<dbReference type="PROSITE" id="PS50995">
    <property type="entry name" value="HTH_MARR_2"/>
    <property type="match status" value="1"/>
</dbReference>
<dbReference type="STRING" id="1616788.AR543_06655"/>
<dbReference type="SUPFAM" id="SSF46785">
    <property type="entry name" value="Winged helix' DNA-binding domain"/>
    <property type="match status" value="1"/>
</dbReference>
<dbReference type="Proteomes" id="UP000078148">
    <property type="component" value="Chromosome"/>
</dbReference>
<dbReference type="Pfam" id="PF01047">
    <property type="entry name" value="MarR"/>
    <property type="match status" value="1"/>
</dbReference>
<reference evidence="5 6" key="2">
    <citation type="journal article" date="2016" name="Int. J. Syst. Evol. Microbiol.">
        <title>Paenibacillus bovis sp. nov., isolated from raw yak (Bos grunniens) milk.</title>
        <authorList>
            <person name="Gao C."/>
            <person name="Han J."/>
            <person name="Liu Z."/>
            <person name="Xu X."/>
            <person name="Hang F."/>
            <person name="Wu Z."/>
        </authorList>
    </citation>
    <scope>NUCLEOTIDE SEQUENCE [LARGE SCALE GENOMIC DNA]</scope>
    <source>
        <strain evidence="5 6">BD3526</strain>
    </source>
</reference>
<evidence type="ECO:0000256" key="3">
    <source>
        <dbReference type="ARBA" id="ARBA00023163"/>
    </source>
</evidence>
<name>A0A172ZDH1_9BACL</name>
<gene>
    <name evidence="5" type="ORF">AR543_06655</name>
</gene>
<keyword evidence="6" id="KW-1185">Reference proteome</keyword>
<proteinExistence type="predicted"/>
<dbReference type="Gene3D" id="1.10.10.10">
    <property type="entry name" value="Winged helix-like DNA-binding domain superfamily/Winged helix DNA-binding domain"/>
    <property type="match status" value="1"/>
</dbReference>
<organism evidence="5 6">
    <name type="scientific">Paenibacillus bovis</name>
    <dbReference type="NCBI Taxonomy" id="1616788"/>
    <lineage>
        <taxon>Bacteria</taxon>
        <taxon>Bacillati</taxon>
        <taxon>Bacillota</taxon>
        <taxon>Bacilli</taxon>
        <taxon>Bacillales</taxon>
        <taxon>Paenibacillaceae</taxon>
        <taxon>Paenibacillus</taxon>
    </lineage>
</organism>
<dbReference type="PANTHER" id="PTHR42756:SF2">
    <property type="entry name" value="MARR FAMILY REGULATORY PROTEIN"/>
    <property type="match status" value="1"/>
</dbReference>
<dbReference type="InterPro" id="IPR036390">
    <property type="entry name" value="WH_DNA-bd_sf"/>
</dbReference>
<dbReference type="AlphaFoldDB" id="A0A172ZDH1"/>
<dbReference type="InterPro" id="IPR023187">
    <property type="entry name" value="Tscrpt_reg_MarR-type_CS"/>
</dbReference>
<dbReference type="InterPro" id="IPR000835">
    <property type="entry name" value="HTH_MarR-typ"/>
</dbReference>
<reference evidence="6" key="1">
    <citation type="submission" date="2015-10" db="EMBL/GenBank/DDBJ databases">
        <title>Genome of Paenibacillus bovis sp. nov.</title>
        <authorList>
            <person name="Wu Z."/>
            <person name="Gao C."/>
            <person name="Liu Z."/>
            <person name="Zheng H."/>
        </authorList>
    </citation>
    <scope>NUCLEOTIDE SEQUENCE [LARGE SCALE GENOMIC DNA]</scope>
    <source>
        <strain evidence="6">BD3526</strain>
    </source>
</reference>
<protein>
    <submittedName>
        <fullName evidence="5">Transcriptional regulator</fullName>
    </submittedName>
</protein>
<evidence type="ECO:0000313" key="6">
    <source>
        <dbReference type="Proteomes" id="UP000078148"/>
    </source>
</evidence>
<dbReference type="RefSeq" id="WP_060532895.1">
    <property type="nucleotide sequence ID" value="NZ_CP013023.1"/>
</dbReference>
<dbReference type="KEGG" id="pbv:AR543_06655"/>
<keyword evidence="1" id="KW-0805">Transcription regulation</keyword>
<dbReference type="OrthoDB" id="6462103at2"/>
<evidence type="ECO:0000313" key="5">
    <source>
        <dbReference type="EMBL" id="ANF95711.1"/>
    </source>
</evidence>
<evidence type="ECO:0000259" key="4">
    <source>
        <dbReference type="PROSITE" id="PS50995"/>
    </source>
</evidence>
<evidence type="ECO:0000256" key="1">
    <source>
        <dbReference type="ARBA" id="ARBA00023015"/>
    </source>
</evidence>
<dbReference type="EMBL" id="CP013023">
    <property type="protein sequence ID" value="ANF95711.1"/>
    <property type="molecule type" value="Genomic_DNA"/>
</dbReference>
<dbReference type="GO" id="GO:0003677">
    <property type="term" value="F:DNA binding"/>
    <property type="evidence" value="ECO:0007669"/>
    <property type="project" value="UniProtKB-KW"/>
</dbReference>
<feature type="domain" description="HTH marR-type" evidence="4">
    <location>
        <begin position="1"/>
        <end position="136"/>
    </location>
</feature>
<dbReference type="InterPro" id="IPR036388">
    <property type="entry name" value="WH-like_DNA-bd_sf"/>
</dbReference>
<keyword evidence="3" id="KW-0804">Transcription</keyword>
<accession>A0A172ZDH1</accession>
<dbReference type="GO" id="GO:0003700">
    <property type="term" value="F:DNA-binding transcription factor activity"/>
    <property type="evidence" value="ECO:0007669"/>
    <property type="project" value="InterPro"/>
</dbReference>
<dbReference type="PRINTS" id="PR00598">
    <property type="entry name" value="HTHMARR"/>
</dbReference>
<evidence type="ECO:0000256" key="2">
    <source>
        <dbReference type="ARBA" id="ARBA00023125"/>
    </source>
</evidence>